<proteinExistence type="predicted"/>
<reference evidence="1" key="1">
    <citation type="submission" date="2014-12" db="EMBL/GenBank/DDBJ databases">
        <title>Insight into the proteome of Arion vulgaris.</title>
        <authorList>
            <person name="Aradska J."/>
            <person name="Bulat T."/>
            <person name="Smidak R."/>
            <person name="Sarate P."/>
            <person name="Gangsoo J."/>
            <person name="Sialana F."/>
            <person name="Bilban M."/>
            <person name="Lubec G."/>
        </authorList>
    </citation>
    <scope>NUCLEOTIDE SEQUENCE</scope>
    <source>
        <tissue evidence="1">Skin</tissue>
    </source>
</reference>
<gene>
    <name evidence="1" type="primary">ORF150411</name>
</gene>
<organism evidence="1">
    <name type="scientific">Arion vulgaris</name>
    <dbReference type="NCBI Taxonomy" id="1028688"/>
    <lineage>
        <taxon>Eukaryota</taxon>
        <taxon>Metazoa</taxon>
        <taxon>Spiralia</taxon>
        <taxon>Lophotrochozoa</taxon>
        <taxon>Mollusca</taxon>
        <taxon>Gastropoda</taxon>
        <taxon>Heterobranchia</taxon>
        <taxon>Euthyneura</taxon>
        <taxon>Panpulmonata</taxon>
        <taxon>Eupulmonata</taxon>
        <taxon>Stylommatophora</taxon>
        <taxon>Helicina</taxon>
        <taxon>Arionoidea</taxon>
        <taxon>Arionidae</taxon>
        <taxon>Arion</taxon>
    </lineage>
</organism>
<dbReference type="EMBL" id="HACG01038953">
    <property type="protein sequence ID" value="CEK85818.1"/>
    <property type="molecule type" value="Transcribed_RNA"/>
</dbReference>
<dbReference type="AlphaFoldDB" id="A0A0B7AYF5"/>
<protein>
    <submittedName>
        <fullName evidence="1">Uncharacterized protein</fullName>
    </submittedName>
</protein>
<name>A0A0B7AYF5_9EUPU</name>
<sequence>MLSSKLGTSFPPDIINNKSGLTFCANFSHYKPGFSPSLYVSTVSSEITQLCYFKKYNTCTNLFLQIG</sequence>
<evidence type="ECO:0000313" key="1">
    <source>
        <dbReference type="EMBL" id="CEK85818.1"/>
    </source>
</evidence>
<accession>A0A0B7AYF5</accession>